<name>M1TMC5_9CORY</name>
<keyword evidence="1" id="KW-1133">Transmembrane helix</keyword>
<organism evidence="2 3">
    <name type="scientific">Corynebacterium callunae DSM 20147</name>
    <dbReference type="NCBI Taxonomy" id="1121353"/>
    <lineage>
        <taxon>Bacteria</taxon>
        <taxon>Bacillati</taxon>
        <taxon>Actinomycetota</taxon>
        <taxon>Actinomycetes</taxon>
        <taxon>Mycobacteriales</taxon>
        <taxon>Corynebacteriaceae</taxon>
        <taxon>Corynebacterium</taxon>
    </lineage>
</organism>
<dbReference type="Proteomes" id="UP000011760">
    <property type="component" value="Chromosome"/>
</dbReference>
<dbReference type="InterPro" id="IPR038750">
    <property type="entry name" value="YczE/YyaS-like"/>
</dbReference>
<feature type="transmembrane region" description="Helical" evidence="1">
    <location>
        <begin position="62"/>
        <end position="89"/>
    </location>
</feature>
<dbReference type="HOGENOM" id="CLU_083843_2_0_11"/>
<evidence type="ECO:0008006" key="4">
    <source>
        <dbReference type="Google" id="ProtNLM"/>
    </source>
</evidence>
<evidence type="ECO:0000313" key="2">
    <source>
        <dbReference type="EMBL" id="AGG65471.1"/>
    </source>
</evidence>
<dbReference type="PANTHER" id="PTHR40078:SF1">
    <property type="entry name" value="INTEGRAL MEMBRANE PROTEIN"/>
    <property type="match status" value="1"/>
</dbReference>
<dbReference type="Pfam" id="PF19700">
    <property type="entry name" value="DUF6198"/>
    <property type="match status" value="1"/>
</dbReference>
<keyword evidence="3" id="KW-1185">Reference proteome</keyword>
<dbReference type="STRING" id="1121353.H924_00035"/>
<feature type="transmembrane region" description="Helical" evidence="1">
    <location>
        <begin position="179"/>
        <end position="196"/>
    </location>
</feature>
<protein>
    <recommendedName>
        <fullName evidence="4">Integral membrane protein</fullName>
    </recommendedName>
</protein>
<reference evidence="2 3" key="1">
    <citation type="submission" date="2013-02" db="EMBL/GenBank/DDBJ databases">
        <title>The complete genome sequence of Corynebacterium callunae DSM 20147.</title>
        <authorList>
            <person name="Ruckert C."/>
            <person name="Albersmeier A."/>
            <person name="Kalinowski J."/>
        </authorList>
    </citation>
    <scope>NUCLEOTIDE SEQUENCE [LARGE SCALE GENOMIC DNA]</scope>
    <source>
        <strain evidence="2 3">DSM 20147</strain>
    </source>
</reference>
<dbReference type="eggNOG" id="COG2364">
    <property type="taxonomic scope" value="Bacteria"/>
</dbReference>
<dbReference type="EMBL" id="CP004354">
    <property type="protein sequence ID" value="AGG65471.1"/>
    <property type="molecule type" value="Genomic_DNA"/>
</dbReference>
<gene>
    <name evidence="2" type="ORF">H924_00035</name>
</gene>
<dbReference type="KEGG" id="ccn:H924_00035"/>
<dbReference type="PATRIC" id="fig|1121353.3.peg.9"/>
<evidence type="ECO:0000256" key="1">
    <source>
        <dbReference type="SAM" id="Phobius"/>
    </source>
</evidence>
<sequence length="230" mass="25742">MSPTDSAAPEPQKKPLDPAQRFNLPTRWAMFFIGIYIMSFAIAMTVHVGLGTTTISAIPAVWSFISPLSVGTTTILFNVILIIGQMIVLRKDFKMNMFIQLLWAFVFGFLCDLNLLVTGWAETDNYILAWVWVISATLLMSIGVFIQVLPNITYIAGEGFVYALVRKFPSMQFGSMKQIVDWTLVIIAGIISLIAMGELVGVREGTIFAAFFIGFFVKQWRKLCLRSIGY</sequence>
<evidence type="ECO:0000313" key="3">
    <source>
        <dbReference type="Proteomes" id="UP000011760"/>
    </source>
</evidence>
<dbReference type="AlphaFoldDB" id="M1TMC5"/>
<dbReference type="PANTHER" id="PTHR40078">
    <property type="entry name" value="INTEGRAL MEMBRANE PROTEIN-RELATED"/>
    <property type="match status" value="1"/>
</dbReference>
<feature type="transmembrane region" description="Helical" evidence="1">
    <location>
        <begin position="28"/>
        <end position="50"/>
    </location>
</feature>
<accession>M1TMC5</accession>
<feature type="transmembrane region" description="Helical" evidence="1">
    <location>
        <begin position="127"/>
        <end position="149"/>
    </location>
</feature>
<keyword evidence="1" id="KW-0812">Transmembrane</keyword>
<dbReference type="RefSeq" id="WP_015649928.1">
    <property type="nucleotide sequence ID" value="NC_020506.1"/>
</dbReference>
<feature type="transmembrane region" description="Helical" evidence="1">
    <location>
        <begin position="101"/>
        <end position="121"/>
    </location>
</feature>
<proteinExistence type="predicted"/>
<keyword evidence="1" id="KW-0472">Membrane</keyword>